<feature type="non-terminal residue" evidence="2">
    <location>
        <position position="1"/>
    </location>
</feature>
<dbReference type="InterPro" id="IPR001148">
    <property type="entry name" value="CA_dom"/>
</dbReference>
<evidence type="ECO:0000313" key="3">
    <source>
        <dbReference type="Proteomes" id="UP001280121"/>
    </source>
</evidence>
<evidence type="ECO:0000313" key="2">
    <source>
        <dbReference type="EMBL" id="KAK2655805.1"/>
    </source>
</evidence>
<dbReference type="PROSITE" id="PS51144">
    <property type="entry name" value="ALPHA_CA_2"/>
    <property type="match status" value="1"/>
</dbReference>
<dbReference type="EMBL" id="JANJYI010000003">
    <property type="protein sequence ID" value="KAK2655805.1"/>
    <property type="molecule type" value="Genomic_DNA"/>
</dbReference>
<sequence>SVDFSYSGATGPSNWGILKSEYALCSSGKNQSPVNIIQNNTVLNQKLTLQSKQYNYFANATLNNLVYHIGLHYNEDIGGMEIN</sequence>
<accession>A0AAD9XAI9</accession>
<dbReference type="Proteomes" id="UP001280121">
    <property type="component" value="Unassembled WGS sequence"/>
</dbReference>
<dbReference type="Gene3D" id="3.10.200.10">
    <property type="entry name" value="Alpha carbonic anhydrase"/>
    <property type="match status" value="1"/>
</dbReference>
<protein>
    <recommendedName>
        <fullName evidence="1">Alpha-carbonic anhydrase domain-containing protein</fullName>
    </recommendedName>
</protein>
<dbReference type="AlphaFoldDB" id="A0AAD9XAI9"/>
<name>A0AAD9XAI9_9ROSI</name>
<dbReference type="InterPro" id="IPR036398">
    <property type="entry name" value="CA_dom_sf"/>
</dbReference>
<reference evidence="2" key="1">
    <citation type="journal article" date="2023" name="Plant J.">
        <title>Genome sequences and population genomics provide insights into the demographic history, inbreeding, and mutation load of two 'living fossil' tree species of Dipteronia.</title>
        <authorList>
            <person name="Feng Y."/>
            <person name="Comes H.P."/>
            <person name="Chen J."/>
            <person name="Zhu S."/>
            <person name="Lu R."/>
            <person name="Zhang X."/>
            <person name="Li P."/>
            <person name="Qiu J."/>
            <person name="Olsen K.M."/>
            <person name="Qiu Y."/>
        </authorList>
    </citation>
    <scope>NUCLEOTIDE SEQUENCE</scope>
    <source>
        <strain evidence="2">KIB01</strain>
    </source>
</reference>
<comment type="caution">
    <text evidence="2">The sequence shown here is derived from an EMBL/GenBank/DDBJ whole genome shotgun (WGS) entry which is preliminary data.</text>
</comment>
<feature type="non-terminal residue" evidence="2">
    <location>
        <position position="83"/>
    </location>
</feature>
<dbReference type="Pfam" id="PF00194">
    <property type="entry name" value="Carb_anhydrase"/>
    <property type="match status" value="1"/>
</dbReference>
<proteinExistence type="predicted"/>
<gene>
    <name evidence="2" type="ORF">Ddye_008857</name>
</gene>
<organism evidence="2 3">
    <name type="scientific">Dipteronia dyeriana</name>
    <dbReference type="NCBI Taxonomy" id="168575"/>
    <lineage>
        <taxon>Eukaryota</taxon>
        <taxon>Viridiplantae</taxon>
        <taxon>Streptophyta</taxon>
        <taxon>Embryophyta</taxon>
        <taxon>Tracheophyta</taxon>
        <taxon>Spermatophyta</taxon>
        <taxon>Magnoliopsida</taxon>
        <taxon>eudicotyledons</taxon>
        <taxon>Gunneridae</taxon>
        <taxon>Pentapetalae</taxon>
        <taxon>rosids</taxon>
        <taxon>malvids</taxon>
        <taxon>Sapindales</taxon>
        <taxon>Sapindaceae</taxon>
        <taxon>Hippocastanoideae</taxon>
        <taxon>Acereae</taxon>
        <taxon>Dipteronia</taxon>
    </lineage>
</organism>
<dbReference type="SUPFAM" id="SSF51069">
    <property type="entry name" value="Carbonic anhydrase"/>
    <property type="match status" value="1"/>
</dbReference>
<keyword evidence="3" id="KW-1185">Reference proteome</keyword>
<feature type="domain" description="Alpha-carbonic anhydrase" evidence="1">
    <location>
        <begin position="2"/>
        <end position="83"/>
    </location>
</feature>
<evidence type="ECO:0000259" key="1">
    <source>
        <dbReference type="PROSITE" id="PS51144"/>
    </source>
</evidence>